<dbReference type="SUPFAM" id="SSF52540">
    <property type="entry name" value="P-loop containing nucleoside triphosphate hydrolases"/>
    <property type="match status" value="1"/>
</dbReference>
<dbReference type="InterPro" id="IPR027417">
    <property type="entry name" value="P-loop_NTPase"/>
</dbReference>
<dbReference type="Gene3D" id="1.20.1560.10">
    <property type="entry name" value="ABC transporter type 1, transmembrane domain"/>
    <property type="match status" value="1"/>
</dbReference>
<comment type="caution">
    <text evidence="10">The sequence shown here is derived from an EMBL/GenBank/DDBJ whole genome shotgun (WGS) entry which is preliminary data.</text>
</comment>
<evidence type="ECO:0000256" key="3">
    <source>
        <dbReference type="ARBA" id="ARBA00022741"/>
    </source>
</evidence>
<evidence type="ECO:0000256" key="1">
    <source>
        <dbReference type="ARBA" id="ARBA00004651"/>
    </source>
</evidence>
<feature type="domain" description="ABC transmembrane type-1" evidence="9">
    <location>
        <begin position="33"/>
        <end position="306"/>
    </location>
</feature>
<dbReference type="GO" id="GO:0005524">
    <property type="term" value="F:ATP binding"/>
    <property type="evidence" value="ECO:0007669"/>
    <property type="project" value="UniProtKB-KW"/>
</dbReference>
<dbReference type="EMBL" id="JAGGLL010000018">
    <property type="protein sequence ID" value="MBP2022687.1"/>
    <property type="molecule type" value="Genomic_DNA"/>
</dbReference>
<evidence type="ECO:0000256" key="4">
    <source>
        <dbReference type="ARBA" id="ARBA00022840"/>
    </source>
</evidence>
<accession>A0ABS4K4I6</accession>
<dbReference type="InterPro" id="IPR017871">
    <property type="entry name" value="ABC_transporter-like_CS"/>
</dbReference>
<evidence type="ECO:0000259" key="8">
    <source>
        <dbReference type="PROSITE" id="PS50893"/>
    </source>
</evidence>
<evidence type="ECO:0000259" key="9">
    <source>
        <dbReference type="PROSITE" id="PS50929"/>
    </source>
</evidence>
<dbReference type="PROSITE" id="PS00211">
    <property type="entry name" value="ABC_TRANSPORTER_1"/>
    <property type="match status" value="1"/>
</dbReference>
<keyword evidence="11" id="KW-1185">Reference proteome</keyword>
<feature type="transmembrane region" description="Helical" evidence="7">
    <location>
        <begin position="174"/>
        <end position="192"/>
    </location>
</feature>
<feature type="transmembrane region" description="Helical" evidence="7">
    <location>
        <begin position="69"/>
        <end position="87"/>
    </location>
</feature>
<evidence type="ECO:0000256" key="6">
    <source>
        <dbReference type="ARBA" id="ARBA00023136"/>
    </source>
</evidence>
<dbReference type="RefSeq" id="WP_021285309.1">
    <property type="nucleotide sequence ID" value="NZ_JAGGLL010000018.1"/>
</dbReference>
<dbReference type="InterPro" id="IPR039421">
    <property type="entry name" value="Type_1_exporter"/>
</dbReference>
<protein>
    <submittedName>
        <fullName evidence="10">ATP-binding cassette subfamily B protein</fullName>
    </submittedName>
</protein>
<keyword evidence="5 7" id="KW-1133">Transmembrane helix</keyword>
<dbReference type="InterPro" id="IPR011527">
    <property type="entry name" value="ABC1_TM_dom"/>
</dbReference>
<feature type="transmembrane region" description="Helical" evidence="7">
    <location>
        <begin position="265"/>
        <end position="283"/>
    </location>
</feature>
<gene>
    <name evidence="10" type="ORF">J2Z44_002510</name>
</gene>
<dbReference type="Gene3D" id="3.40.50.300">
    <property type="entry name" value="P-loop containing nucleotide triphosphate hydrolases"/>
    <property type="match status" value="1"/>
</dbReference>
<keyword evidence="3" id="KW-0547">Nucleotide-binding</keyword>
<keyword evidence="6 7" id="KW-0472">Membrane</keyword>
<evidence type="ECO:0000313" key="11">
    <source>
        <dbReference type="Proteomes" id="UP001519308"/>
    </source>
</evidence>
<name>A0ABS4K4I6_9CLOT</name>
<comment type="subcellular location">
    <subcellularLocation>
        <location evidence="1">Cell membrane</location>
        <topology evidence="1">Multi-pass membrane protein</topology>
    </subcellularLocation>
</comment>
<dbReference type="Pfam" id="PF00005">
    <property type="entry name" value="ABC_tran"/>
    <property type="match status" value="1"/>
</dbReference>
<feature type="transmembrane region" description="Helical" evidence="7">
    <location>
        <begin position="151"/>
        <end position="168"/>
    </location>
</feature>
<dbReference type="SUPFAM" id="SSF90123">
    <property type="entry name" value="ABC transporter transmembrane region"/>
    <property type="match status" value="1"/>
</dbReference>
<dbReference type="Pfam" id="PF00664">
    <property type="entry name" value="ABC_membrane"/>
    <property type="match status" value="1"/>
</dbReference>
<dbReference type="PANTHER" id="PTHR43394">
    <property type="entry name" value="ATP-DEPENDENT PERMEASE MDL1, MITOCHONDRIAL"/>
    <property type="match status" value="1"/>
</dbReference>
<evidence type="ECO:0000256" key="7">
    <source>
        <dbReference type="SAM" id="Phobius"/>
    </source>
</evidence>
<sequence length="597" mass="68851">MIENKGFIDGNYKRISILSTIKLCARYSPMLFIACFALTVMDGLLVPLMLVIVGKFIDSAMTLASKEPQTYIMLKNAMFMGIGYFYMQFSEELKIYFYQLFEDALRNKLKPEIIKKQFSIDYLLFESTETQDLVLRVTNNIEKRITEILKWSNLIISIAIQVISILYVLYKYNWWIDVIFVFIIVPIIFLTFKGGKAIYESEKKVGFITRQMNYLSDVLSNREASAERTLFNYSDALNKRFKDAHLYRSNFNTKKLASETLRIKLCNIVMNIFIILIIVSLSRQVSNKLLSVGLFTSILGSMINLTKVISVQVSELFFEFSSHKEYVKDFKKFIALEENKEVFNDKYEKLKFESLHIKNLYFKYRDSKDYIIKGLNLYLEKGKSYSLVGLNGAGKTTLIKILVGLYRDFEGEILVNGKNIKLYSFNELGGMFSLVSQDYAKYYVSLKDNIAFGDHEADINSVIKNLELSDLINDLPKGENSYLGKIYDNGIDISGGQWQRIAIARALYKDDPFIILDEPTSSLSPTAESKIYSNFSKVAKDKTLLMISHRLGSTKISDEIIVLNCGTIAEQGSHEELMRKDNIYAKLFNKQREMYYE</sequence>
<dbReference type="SMART" id="SM00382">
    <property type="entry name" value="AAA"/>
    <property type="match status" value="1"/>
</dbReference>
<feature type="transmembrane region" description="Helical" evidence="7">
    <location>
        <begin position="31"/>
        <end position="57"/>
    </location>
</feature>
<evidence type="ECO:0000313" key="10">
    <source>
        <dbReference type="EMBL" id="MBP2022687.1"/>
    </source>
</evidence>
<reference evidence="10 11" key="1">
    <citation type="submission" date="2021-03" db="EMBL/GenBank/DDBJ databases">
        <title>Genomic Encyclopedia of Type Strains, Phase IV (KMG-IV): sequencing the most valuable type-strain genomes for metagenomic binning, comparative biology and taxonomic classification.</title>
        <authorList>
            <person name="Goeker M."/>
        </authorList>
    </citation>
    <scope>NUCLEOTIDE SEQUENCE [LARGE SCALE GENOMIC DNA]</scope>
    <source>
        <strain evidence="10 11">DSM 28650</strain>
    </source>
</reference>
<dbReference type="InterPro" id="IPR003439">
    <property type="entry name" value="ABC_transporter-like_ATP-bd"/>
</dbReference>
<feature type="domain" description="ABC transporter" evidence="8">
    <location>
        <begin position="355"/>
        <end position="590"/>
    </location>
</feature>
<organism evidence="10 11">
    <name type="scientific">Clostridium punense</name>
    <dbReference type="NCBI Taxonomy" id="1054297"/>
    <lineage>
        <taxon>Bacteria</taxon>
        <taxon>Bacillati</taxon>
        <taxon>Bacillota</taxon>
        <taxon>Clostridia</taxon>
        <taxon>Eubacteriales</taxon>
        <taxon>Clostridiaceae</taxon>
        <taxon>Clostridium</taxon>
    </lineage>
</organism>
<proteinExistence type="predicted"/>
<keyword evidence="4 10" id="KW-0067">ATP-binding</keyword>
<dbReference type="PROSITE" id="PS50929">
    <property type="entry name" value="ABC_TM1F"/>
    <property type="match status" value="1"/>
</dbReference>
<dbReference type="PROSITE" id="PS50893">
    <property type="entry name" value="ABC_TRANSPORTER_2"/>
    <property type="match status" value="1"/>
</dbReference>
<dbReference type="Proteomes" id="UP001519308">
    <property type="component" value="Unassembled WGS sequence"/>
</dbReference>
<dbReference type="PANTHER" id="PTHR43394:SF1">
    <property type="entry name" value="ATP-BINDING CASSETTE SUB-FAMILY B MEMBER 10, MITOCHONDRIAL"/>
    <property type="match status" value="1"/>
</dbReference>
<dbReference type="InterPro" id="IPR036640">
    <property type="entry name" value="ABC1_TM_sf"/>
</dbReference>
<evidence type="ECO:0000256" key="5">
    <source>
        <dbReference type="ARBA" id="ARBA00022989"/>
    </source>
</evidence>
<keyword evidence="2 7" id="KW-0812">Transmembrane</keyword>
<evidence type="ECO:0000256" key="2">
    <source>
        <dbReference type="ARBA" id="ARBA00022692"/>
    </source>
</evidence>
<dbReference type="InterPro" id="IPR003593">
    <property type="entry name" value="AAA+_ATPase"/>
</dbReference>